<reference evidence="4" key="2">
    <citation type="submission" date="2021-04" db="EMBL/GenBank/DDBJ databases">
        <authorList>
            <person name="Gilroy R."/>
        </authorList>
    </citation>
    <scope>NUCLEOTIDE SEQUENCE</scope>
    <source>
        <strain evidence="4">ChiHjej9B8-13557</strain>
    </source>
</reference>
<dbReference type="EMBL" id="DWXX01000044">
    <property type="protein sequence ID" value="HJB58545.1"/>
    <property type="molecule type" value="Genomic_DNA"/>
</dbReference>
<protein>
    <submittedName>
        <fullName evidence="4">S1 RNA-binding domain-containing protein</fullName>
    </submittedName>
</protein>
<feature type="compositionally biased region" description="Basic and acidic residues" evidence="2">
    <location>
        <begin position="172"/>
        <end position="193"/>
    </location>
</feature>
<evidence type="ECO:0000259" key="3">
    <source>
        <dbReference type="PROSITE" id="PS50126"/>
    </source>
</evidence>
<comment type="caution">
    <text evidence="4">The sequence shown here is derived from an EMBL/GenBank/DDBJ whole genome shotgun (WGS) entry which is preliminary data.</text>
</comment>
<dbReference type="Pfam" id="PF00575">
    <property type="entry name" value="S1"/>
    <property type="match status" value="1"/>
</dbReference>
<name>A0A9D2S7N2_9FIRM</name>
<dbReference type="InterPro" id="IPR003029">
    <property type="entry name" value="S1_domain"/>
</dbReference>
<dbReference type="CDD" id="cd05692">
    <property type="entry name" value="S1_RPS1_repeat_hs4"/>
    <property type="match status" value="1"/>
</dbReference>
<gene>
    <name evidence="4" type="ORF">H9771_02605</name>
</gene>
<evidence type="ECO:0000256" key="1">
    <source>
        <dbReference type="ARBA" id="ARBA00025604"/>
    </source>
</evidence>
<dbReference type="FunFam" id="2.40.50.140:FF:000103">
    <property type="entry name" value="protein RRP5 homolog"/>
    <property type="match status" value="1"/>
</dbReference>
<organism evidence="4 5">
    <name type="scientific">Candidatus Faecalibacterium faecipullorum</name>
    <dbReference type="NCBI Taxonomy" id="2838578"/>
    <lineage>
        <taxon>Bacteria</taxon>
        <taxon>Bacillati</taxon>
        <taxon>Bacillota</taxon>
        <taxon>Clostridia</taxon>
        <taxon>Eubacteriales</taxon>
        <taxon>Oscillospiraceae</taxon>
        <taxon>Faecalibacterium</taxon>
    </lineage>
</organism>
<comment type="function">
    <text evidence="1">Binds mRNA; thus facilitating recognition of the initiation point. It is needed to translate mRNA with a short Shine-Dalgarno (SD) purine-rich sequence.</text>
</comment>
<proteinExistence type="predicted"/>
<dbReference type="Proteomes" id="UP000824211">
    <property type="component" value="Unassembled WGS sequence"/>
</dbReference>
<dbReference type="AlphaFoldDB" id="A0A9D2S7N2"/>
<feature type="compositionally biased region" description="Polar residues" evidence="2">
    <location>
        <begin position="1"/>
        <end position="12"/>
    </location>
</feature>
<dbReference type="GO" id="GO:0006412">
    <property type="term" value="P:translation"/>
    <property type="evidence" value="ECO:0007669"/>
    <property type="project" value="TreeGrafter"/>
</dbReference>
<feature type="region of interest" description="Disordered" evidence="2">
    <location>
        <begin position="112"/>
        <end position="207"/>
    </location>
</feature>
<dbReference type="SUPFAM" id="SSF50249">
    <property type="entry name" value="Nucleic acid-binding proteins"/>
    <property type="match status" value="1"/>
</dbReference>
<dbReference type="InterPro" id="IPR050437">
    <property type="entry name" value="Ribos_protein_bS1-like"/>
</dbReference>
<evidence type="ECO:0000256" key="2">
    <source>
        <dbReference type="SAM" id="MobiDB-lite"/>
    </source>
</evidence>
<feature type="compositionally biased region" description="Basic and acidic residues" evidence="2">
    <location>
        <begin position="121"/>
        <end position="139"/>
    </location>
</feature>
<dbReference type="SMART" id="SM00316">
    <property type="entry name" value="S1"/>
    <property type="match status" value="1"/>
</dbReference>
<dbReference type="GO" id="GO:0003729">
    <property type="term" value="F:mRNA binding"/>
    <property type="evidence" value="ECO:0007669"/>
    <property type="project" value="TreeGrafter"/>
</dbReference>
<sequence>MRPPTSGSSSIFRATEAGSCGGPPSGRGPDTTGQKKGYTALIEVGNIFEGRVTGIKPFGAFVALPEGRVGMVHISEVSNSYVQDIAAVLHEGETVKVKVISISPEGKIALSIKQLLPPPERPAREGRGPRPDRPRDNRGGPRGAKRPARDDGPRVWQPRPPAKSDNLSFEDMMSRFKSQSESKLADLDHESGGRRGGSASRGRRGGR</sequence>
<dbReference type="PANTHER" id="PTHR10724">
    <property type="entry name" value="30S RIBOSOMAL PROTEIN S1"/>
    <property type="match status" value="1"/>
</dbReference>
<dbReference type="GO" id="GO:0003735">
    <property type="term" value="F:structural constituent of ribosome"/>
    <property type="evidence" value="ECO:0007669"/>
    <property type="project" value="TreeGrafter"/>
</dbReference>
<evidence type="ECO:0000313" key="5">
    <source>
        <dbReference type="Proteomes" id="UP000824211"/>
    </source>
</evidence>
<dbReference type="PROSITE" id="PS50126">
    <property type="entry name" value="S1"/>
    <property type="match status" value="1"/>
</dbReference>
<feature type="domain" description="S1 motif" evidence="3">
    <location>
        <begin position="45"/>
        <end position="113"/>
    </location>
</feature>
<dbReference type="Gene3D" id="2.40.50.140">
    <property type="entry name" value="Nucleic acid-binding proteins"/>
    <property type="match status" value="1"/>
</dbReference>
<dbReference type="InterPro" id="IPR012340">
    <property type="entry name" value="NA-bd_OB-fold"/>
</dbReference>
<evidence type="ECO:0000313" key="4">
    <source>
        <dbReference type="EMBL" id="HJB58545.1"/>
    </source>
</evidence>
<reference evidence="4" key="1">
    <citation type="journal article" date="2021" name="PeerJ">
        <title>Extensive microbial diversity within the chicken gut microbiome revealed by metagenomics and culture.</title>
        <authorList>
            <person name="Gilroy R."/>
            <person name="Ravi A."/>
            <person name="Getino M."/>
            <person name="Pursley I."/>
            <person name="Horton D.L."/>
            <person name="Alikhan N.F."/>
            <person name="Baker D."/>
            <person name="Gharbi K."/>
            <person name="Hall N."/>
            <person name="Watson M."/>
            <person name="Adriaenssens E.M."/>
            <person name="Foster-Nyarko E."/>
            <person name="Jarju S."/>
            <person name="Secka A."/>
            <person name="Antonio M."/>
            <person name="Oren A."/>
            <person name="Chaudhuri R.R."/>
            <person name="La Ragione R."/>
            <person name="Hildebrand F."/>
            <person name="Pallen M.J."/>
        </authorList>
    </citation>
    <scope>NUCLEOTIDE SEQUENCE</scope>
    <source>
        <strain evidence="4">ChiHjej9B8-13557</strain>
    </source>
</reference>
<feature type="region of interest" description="Disordered" evidence="2">
    <location>
        <begin position="1"/>
        <end position="34"/>
    </location>
</feature>
<accession>A0A9D2S7N2</accession>